<evidence type="ECO:0000256" key="9">
    <source>
        <dbReference type="ARBA" id="ARBA00023029"/>
    </source>
</evidence>
<dbReference type="InterPro" id="IPR050634">
    <property type="entry name" value="DNA_Topoisomerase_II"/>
</dbReference>
<dbReference type="SUPFAM" id="SSF55874">
    <property type="entry name" value="ATPase domain of HSP90 chaperone/DNA topoisomerase II/histidine kinase"/>
    <property type="match status" value="1"/>
</dbReference>
<evidence type="ECO:0000256" key="13">
    <source>
        <dbReference type="RuleBase" id="RU362094"/>
    </source>
</evidence>
<accession>A0ABP1QFM2</accession>
<feature type="region of interest" description="Disordered" evidence="14">
    <location>
        <begin position="1084"/>
        <end position="1106"/>
    </location>
</feature>
<feature type="region of interest" description="Disordered" evidence="14">
    <location>
        <begin position="1171"/>
        <end position="1545"/>
    </location>
</feature>
<evidence type="ECO:0000259" key="15">
    <source>
        <dbReference type="PROSITE" id="PS50880"/>
    </source>
</evidence>
<dbReference type="SUPFAM" id="SSF56719">
    <property type="entry name" value="Type II DNA topoisomerase"/>
    <property type="match status" value="1"/>
</dbReference>
<keyword evidence="18" id="KW-1185">Reference proteome</keyword>
<dbReference type="PROSITE" id="PS50880">
    <property type="entry name" value="TOPRIM"/>
    <property type="match status" value="1"/>
</dbReference>
<evidence type="ECO:0000256" key="10">
    <source>
        <dbReference type="ARBA" id="ARBA00023125"/>
    </source>
</evidence>
<protein>
    <recommendedName>
        <fullName evidence="13">DNA topoisomerase 2</fullName>
        <ecNumber evidence="13">5.6.2.2</ecNumber>
    </recommendedName>
</protein>
<dbReference type="SMART" id="SM00433">
    <property type="entry name" value="TOP2c"/>
    <property type="match status" value="1"/>
</dbReference>
<keyword evidence="6 13" id="KW-0547">Nucleotide-binding</keyword>
<dbReference type="InterPro" id="IPR031660">
    <property type="entry name" value="TOPRIM_C"/>
</dbReference>
<feature type="compositionally biased region" description="Acidic residues" evidence="14">
    <location>
        <begin position="1249"/>
        <end position="1259"/>
    </location>
</feature>
<dbReference type="CDD" id="cd16930">
    <property type="entry name" value="HATPase_TopII-like"/>
    <property type="match status" value="1"/>
</dbReference>
<evidence type="ECO:0000256" key="1">
    <source>
        <dbReference type="ARBA" id="ARBA00000185"/>
    </source>
</evidence>
<evidence type="ECO:0000256" key="8">
    <source>
        <dbReference type="ARBA" id="ARBA00022842"/>
    </source>
</evidence>
<dbReference type="InterPro" id="IPR002205">
    <property type="entry name" value="Topo_IIA_dom_A"/>
</dbReference>
<feature type="compositionally biased region" description="Basic and acidic residues" evidence="14">
    <location>
        <begin position="1514"/>
        <end position="1530"/>
    </location>
</feature>
<dbReference type="InterPro" id="IPR003594">
    <property type="entry name" value="HATPase_dom"/>
</dbReference>
<dbReference type="InterPro" id="IPR006171">
    <property type="entry name" value="TOPRIM_dom"/>
</dbReference>
<feature type="domain" description="Topo IIA-type catalytic" evidence="16">
    <location>
        <begin position="705"/>
        <end position="1159"/>
    </location>
</feature>
<dbReference type="Pfam" id="PF00521">
    <property type="entry name" value="DNA_topoisoIV"/>
    <property type="match status" value="1"/>
</dbReference>
<feature type="compositionally biased region" description="Polar residues" evidence="14">
    <location>
        <begin position="1375"/>
        <end position="1391"/>
    </location>
</feature>
<dbReference type="InterPro" id="IPR013758">
    <property type="entry name" value="Topo_IIA_A/C_ab"/>
</dbReference>
<dbReference type="EMBL" id="CAXLJM020000028">
    <property type="protein sequence ID" value="CAL8096838.1"/>
    <property type="molecule type" value="Genomic_DNA"/>
</dbReference>
<dbReference type="InterPro" id="IPR034157">
    <property type="entry name" value="TOPRIM_TopoII"/>
</dbReference>
<dbReference type="Gene3D" id="3.90.199.10">
    <property type="entry name" value="Topoisomerase II, domain 5"/>
    <property type="match status" value="1"/>
</dbReference>
<dbReference type="SUPFAM" id="SSF54211">
    <property type="entry name" value="Ribosomal protein S5 domain 2-like"/>
    <property type="match status" value="1"/>
</dbReference>
<evidence type="ECO:0000256" key="4">
    <source>
        <dbReference type="ARBA" id="ARBA00011080"/>
    </source>
</evidence>
<evidence type="ECO:0000256" key="6">
    <source>
        <dbReference type="ARBA" id="ARBA00022741"/>
    </source>
</evidence>
<dbReference type="InterPro" id="IPR020568">
    <property type="entry name" value="Ribosomal_Su5_D2-typ_SF"/>
</dbReference>
<dbReference type="PRINTS" id="PR00418">
    <property type="entry name" value="TPI2FAMILY"/>
</dbReference>
<keyword evidence="7 13" id="KW-0067">ATP-binding</keyword>
<dbReference type="Gene3D" id="3.30.565.10">
    <property type="entry name" value="Histidine kinase-like ATPase, C-terminal domain"/>
    <property type="match status" value="1"/>
</dbReference>
<dbReference type="InterPro" id="IPR013506">
    <property type="entry name" value="Topo_IIA_bsu_dom2"/>
</dbReference>
<keyword evidence="5" id="KW-0479">Metal-binding</keyword>
<feature type="compositionally biased region" description="Basic and acidic residues" evidence="14">
    <location>
        <begin position="1215"/>
        <end position="1248"/>
    </location>
</feature>
<dbReference type="Gene3D" id="3.30.1360.40">
    <property type="match status" value="1"/>
</dbReference>
<dbReference type="CDD" id="cd00187">
    <property type="entry name" value="TOP4c"/>
    <property type="match status" value="1"/>
</dbReference>
<dbReference type="EC" id="5.6.2.2" evidence="13"/>
<evidence type="ECO:0000256" key="5">
    <source>
        <dbReference type="ARBA" id="ARBA00022723"/>
    </source>
</evidence>
<evidence type="ECO:0000256" key="7">
    <source>
        <dbReference type="ARBA" id="ARBA00022840"/>
    </source>
</evidence>
<feature type="compositionally biased region" description="Basic residues" evidence="14">
    <location>
        <begin position="1185"/>
        <end position="1195"/>
    </location>
</feature>
<dbReference type="InterPro" id="IPR014721">
    <property type="entry name" value="Ribsml_uS5_D2-typ_fold_subgr"/>
</dbReference>
<feature type="region of interest" description="Disordered" evidence="14">
    <location>
        <begin position="1"/>
        <end position="20"/>
    </location>
</feature>
<dbReference type="PANTHER" id="PTHR10169:SF38">
    <property type="entry name" value="DNA TOPOISOMERASE 2"/>
    <property type="match status" value="1"/>
</dbReference>
<dbReference type="PROSITE" id="PS52040">
    <property type="entry name" value="TOPO_IIA"/>
    <property type="match status" value="1"/>
</dbReference>
<dbReference type="Gene3D" id="3.30.1490.30">
    <property type="match status" value="1"/>
</dbReference>
<dbReference type="CDD" id="cd03481">
    <property type="entry name" value="TopoIIA_Trans_ScTopoIIA"/>
    <property type="match status" value="1"/>
</dbReference>
<dbReference type="InterPro" id="IPR001154">
    <property type="entry name" value="TopoII_euk"/>
</dbReference>
<dbReference type="PRINTS" id="PR01158">
    <property type="entry name" value="TOPISMRASEII"/>
</dbReference>
<evidence type="ECO:0000256" key="2">
    <source>
        <dbReference type="ARBA" id="ARBA00001913"/>
    </source>
</evidence>
<keyword evidence="9 12" id="KW-0799">Topoisomerase</keyword>
<dbReference type="SMART" id="SM00387">
    <property type="entry name" value="HATPase_c"/>
    <property type="match status" value="1"/>
</dbReference>
<name>A0ABP1QFM2_9HEXA</name>
<feature type="compositionally biased region" description="Acidic residues" evidence="14">
    <location>
        <begin position="1501"/>
        <end position="1510"/>
    </location>
</feature>
<keyword evidence="8" id="KW-0460">Magnesium</keyword>
<evidence type="ECO:0000259" key="16">
    <source>
        <dbReference type="PROSITE" id="PS52040"/>
    </source>
</evidence>
<feature type="domain" description="Toprim" evidence="15">
    <location>
        <begin position="445"/>
        <end position="562"/>
    </location>
</feature>
<dbReference type="InterPro" id="IPR013759">
    <property type="entry name" value="Topo_IIA_B_C"/>
</dbReference>
<keyword evidence="11 12" id="KW-0413">Isomerase</keyword>
<dbReference type="InterPro" id="IPR013757">
    <property type="entry name" value="Topo_IIA_A_a_sf"/>
</dbReference>
<reference evidence="17 18" key="1">
    <citation type="submission" date="2024-08" db="EMBL/GenBank/DDBJ databases">
        <authorList>
            <person name="Cucini C."/>
            <person name="Frati F."/>
        </authorList>
    </citation>
    <scope>NUCLEOTIDE SEQUENCE [LARGE SCALE GENOMIC DNA]</scope>
</reference>
<feature type="compositionally biased region" description="Basic and acidic residues" evidence="14">
    <location>
        <begin position="1097"/>
        <end position="1106"/>
    </location>
</feature>
<dbReference type="Pfam" id="PF16898">
    <property type="entry name" value="TOPRIM_C"/>
    <property type="match status" value="1"/>
</dbReference>
<dbReference type="Pfam" id="PF01751">
    <property type="entry name" value="Toprim"/>
    <property type="match status" value="1"/>
</dbReference>
<dbReference type="Pfam" id="PF00204">
    <property type="entry name" value="DNA_gyraseB"/>
    <property type="match status" value="1"/>
</dbReference>
<gene>
    <name evidence="17" type="ORF">ODALV1_LOCUS9464</name>
</gene>
<comment type="subunit">
    <text evidence="13">Homodimer.</text>
</comment>
<evidence type="ECO:0000256" key="12">
    <source>
        <dbReference type="PROSITE-ProRule" id="PRU01384"/>
    </source>
</evidence>
<comment type="caution">
    <text evidence="17">The sequence shown here is derived from an EMBL/GenBank/DDBJ whole genome shotgun (WGS) entry which is preliminary data.</text>
</comment>
<dbReference type="Proteomes" id="UP001642540">
    <property type="component" value="Unassembled WGS sequence"/>
</dbReference>
<organism evidence="17 18">
    <name type="scientific">Orchesella dallaii</name>
    <dbReference type="NCBI Taxonomy" id="48710"/>
    <lineage>
        <taxon>Eukaryota</taxon>
        <taxon>Metazoa</taxon>
        <taxon>Ecdysozoa</taxon>
        <taxon>Arthropoda</taxon>
        <taxon>Hexapoda</taxon>
        <taxon>Collembola</taxon>
        <taxon>Entomobryomorpha</taxon>
        <taxon>Entomobryoidea</taxon>
        <taxon>Orchesellidae</taxon>
        <taxon>Orchesellinae</taxon>
        <taxon>Orchesella</taxon>
    </lineage>
</organism>
<dbReference type="InterPro" id="IPR013760">
    <property type="entry name" value="Topo_IIA-like_dom_sf"/>
</dbReference>
<feature type="compositionally biased region" description="Basic and acidic residues" evidence="14">
    <location>
        <begin position="1339"/>
        <end position="1349"/>
    </location>
</feature>
<dbReference type="InterPro" id="IPR018522">
    <property type="entry name" value="TopoIIA_CS"/>
</dbReference>
<dbReference type="PANTHER" id="PTHR10169">
    <property type="entry name" value="DNA TOPOISOMERASE/GYRASE"/>
    <property type="match status" value="1"/>
</dbReference>
<evidence type="ECO:0000256" key="14">
    <source>
        <dbReference type="SAM" id="MobiDB-lite"/>
    </source>
</evidence>
<feature type="compositionally biased region" description="Acidic residues" evidence="14">
    <location>
        <begin position="1429"/>
        <end position="1440"/>
    </location>
</feature>
<sequence length="1545" mass="175170">MSDDSLGLSPPTGASGKKGGKIEDIYQKKTQLEHILLRPDTYIGSVEAVTEQQWVIDDGKAVLRQVTYVPGLYKIFDEILVNAADNKQRDKNMDCIKIDIDQENNSVSIWNNGQGIPVVEHGKEKMYVPTMIFGHLLTSSNFNDEERKVTGGRNGYGAKLCNVFSKKFVVETAARKYKRAFKQTWENNMTKAQSPKIKDFGGDDYTRVTFHPDLTKFKMETLDNDIVAIFQRRAYDVAASGGIKVFLNGKRLPIKNFKDYVDMFLKDREDEAGNPIKFQYEKCNDRWEVAVCPSDNGFQQISFVNSIATTKGGRHVEYVADMLIKHLTEAIKKKNKNGLTLKPAQIKNHLWVFINCLVENPTFDSQTKENMTLQVKSFGSKCTPSDAFLGKILKSGIVENVLTWAKFKAENILDKKQSGKKTNKLKGIPKLEDANDAGGRNSLECTLILTEGDSAKTLAVAGLGVVGRDRYGVFPLRGKLLNVREATHKQILENAEINALVKIIGLKYKQKYQSVDDMKSLRYGKLMIMTDQDHDGSHIKGLIINFIHHNWPSLLKMNFMEEFITPIVKVSKANKSISFYSIPEMEEWMKGEPAWKSWKVKYYKGLGTSTSKEAKEYFTDMQRHRIKFKYEGSRDDDQITMAFSKKCIEQRKDWLTTWMEGIKARKEMGMAEDIIYNKDVRAITYSDFINKELVLFSNLDNERSIPSLVDGLKPGQRKVLYTCMKRNDKREVKVAQLAGSVAEHSAYHHGEQSLMSTIIGLAQNFVGSNNINLLQPIGQFGTRLQGGKDSASPRYIFTMLSTITRFIFDEKDDPILKYLYDDNQKIEPEWYIPLIPMVLVNGADGIGTGWMTKIPNFNPREIVSNIRRMLDGDEPEPMMPWYKNFNGDIMEIGPLKYACNGVVSLLNDTRIEITELPVTTWTQSYKEGVMEAYLQGSEKQPAMITDYKEYHTDTTVRFVVTMKDEQMQKYENEGLHKVFKLQTGINLTSMVLFDKNGCLKRYNSVMDIMKEHFDLRLQFYKKRREFMLGQLGAEAAKLSNQARFILEKCEGKLVVENKKKEAMILELRKAKYDPDPMQKWKEEQTKMLQAEEDVEESSGKKKDVEDADKKNPYNYLLGMNLWSLTLENKEALIKKRDEKIHELNLLKKKSPEDLYKDDLNSFIVELDKVEQAEKEDEGVGDAKKKGTKAPMRNKKAFLEVAPSPIGRKVAPNVDDMIKKADAVAKSKENKGKRGGPKKKEENPVKEEKDEFDMMADDCDTSLHDKMSPDSSPKKAPAKRSAGSGGGRKKADTMKQTKLAFPKAEKKQSPKKKGRGKKGSDDEEVSISEFSGSDMDFDDPPPKPRAEPARARSQRAAATIKKVYIDDEEDEDEPFQSDSEGGSVNASDSNNKNENGRRSRSPPSGSESEIDEPVLKKKKVANTKPKDYGSDYDDDSDFDDEPAPKKKKPASKSKAIVESDSEYDEPKAKKKATSAKPRAKPAAKPKAAPKAKQNGNKKTEDSDIEEIEEGNSFDFIRKKAMQREGEPEPRAKNLAKYVFDSDDFSD</sequence>
<dbReference type="SMART" id="SM00434">
    <property type="entry name" value="TOP4c"/>
    <property type="match status" value="1"/>
</dbReference>
<feature type="compositionally biased region" description="Basic residues" evidence="14">
    <location>
        <begin position="1467"/>
        <end position="1488"/>
    </location>
</feature>
<comment type="cofactor">
    <cofactor evidence="3">
        <name>Mg(2+)</name>
        <dbReference type="ChEBI" id="CHEBI:18420"/>
    </cofactor>
</comment>
<dbReference type="Pfam" id="PF02518">
    <property type="entry name" value="HATPase_c"/>
    <property type="match status" value="1"/>
</dbReference>
<keyword evidence="10 12" id="KW-0238">DNA-binding</keyword>
<comment type="function">
    <text evidence="13">Control of topological states of DNA by transient breakage and subsequent rejoining of DNA strands. Topoisomerase II makes double-strand breaks.</text>
</comment>
<comment type="cofactor">
    <cofactor evidence="2">
        <name>Ca(2+)</name>
        <dbReference type="ChEBI" id="CHEBI:29108"/>
    </cofactor>
</comment>
<dbReference type="PROSITE" id="PS00177">
    <property type="entry name" value="TOPOISOMERASE_II"/>
    <property type="match status" value="1"/>
</dbReference>
<evidence type="ECO:0000256" key="3">
    <source>
        <dbReference type="ARBA" id="ARBA00001946"/>
    </source>
</evidence>
<evidence type="ECO:0000256" key="11">
    <source>
        <dbReference type="ARBA" id="ARBA00023235"/>
    </source>
</evidence>
<feature type="compositionally biased region" description="Acidic residues" evidence="14">
    <location>
        <begin position="1365"/>
        <end position="1374"/>
    </location>
</feature>
<dbReference type="Gene3D" id="1.10.268.10">
    <property type="entry name" value="Topoisomerase, domain 3"/>
    <property type="match status" value="1"/>
</dbReference>
<evidence type="ECO:0000313" key="17">
    <source>
        <dbReference type="EMBL" id="CAL8096838.1"/>
    </source>
</evidence>
<feature type="active site" description="O-(5'-phospho-DNA)-tyrosine intermediate" evidence="12">
    <location>
        <position position="795"/>
    </location>
</feature>
<proteinExistence type="inferred from homology"/>
<evidence type="ECO:0000313" key="18">
    <source>
        <dbReference type="Proteomes" id="UP001642540"/>
    </source>
</evidence>
<dbReference type="CDD" id="cd03365">
    <property type="entry name" value="TOPRIM_TopoIIA"/>
    <property type="match status" value="1"/>
</dbReference>
<dbReference type="InterPro" id="IPR036890">
    <property type="entry name" value="HATPase_C_sf"/>
</dbReference>
<dbReference type="Gene3D" id="3.30.230.10">
    <property type="match status" value="1"/>
</dbReference>
<dbReference type="InterPro" id="IPR001241">
    <property type="entry name" value="Topo_IIA"/>
</dbReference>
<dbReference type="Gene3D" id="3.40.50.670">
    <property type="match status" value="1"/>
</dbReference>
<comment type="catalytic activity">
    <reaction evidence="1 12 13">
        <text>ATP-dependent breakage, passage and rejoining of double-stranded DNA.</text>
        <dbReference type="EC" id="5.6.2.2"/>
    </reaction>
</comment>
<comment type="similarity">
    <text evidence="4 13">Belongs to the type II topoisomerase family.</text>
</comment>